<dbReference type="GO" id="GO:0005524">
    <property type="term" value="F:ATP binding"/>
    <property type="evidence" value="ECO:0007669"/>
    <property type="project" value="UniProtKB-KW"/>
</dbReference>
<dbReference type="PANTHER" id="PTHR42788">
    <property type="entry name" value="TAURINE IMPORT ATP-BINDING PROTEIN-RELATED"/>
    <property type="match status" value="1"/>
</dbReference>
<evidence type="ECO:0000256" key="3">
    <source>
        <dbReference type="ARBA" id="ARBA00022840"/>
    </source>
</evidence>
<feature type="domain" description="ABC transporter" evidence="4">
    <location>
        <begin position="11"/>
        <end position="245"/>
    </location>
</feature>
<dbReference type="AlphaFoldDB" id="A0A3S4RJ86"/>
<keyword evidence="1" id="KW-0813">Transport</keyword>
<keyword evidence="5" id="KW-0378">Hydrolase</keyword>
<evidence type="ECO:0000313" key="6">
    <source>
        <dbReference type="Proteomes" id="UP000282551"/>
    </source>
</evidence>
<reference evidence="5 6" key="1">
    <citation type="submission" date="2018-12" db="EMBL/GenBank/DDBJ databases">
        <authorList>
            <consortium name="Pathogen Informatics"/>
        </authorList>
    </citation>
    <scope>NUCLEOTIDE SEQUENCE [LARGE SCALE GENOMIC DNA]</scope>
    <source>
        <strain evidence="5 6">NCTC10485</strain>
    </source>
</reference>
<dbReference type="SMART" id="SM00382">
    <property type="entry name" value="AAA"/>
    <property type="match status" value="1"/>
</dbReference>
<dbReference type="EMBL" id="LR134355">
    <property type="protein sequence ID" value="VEG45368.1"/>
    <property type="molecule type" value="Genomic_DNA"/>
</dbReference>
<keyword evidence="2" id="KW-0547">Nucleotide-binding</keyword>
<dbReference type="GO" id="GO:0016887">
    <property type="term" value="F:ATP hydrolysis activity"/>
    <property type="evidence" value="ECO:0007669"/>
    <property type="project" value="InterPro"/>
</dbReference>
<keyword evidence="6" id="KW-1185">Reference proteome</keyword>
<accession>A0A3S4RJ86</accession>
<dbReference type="PROSITE" id="PS50893">
    <property type="entry name" value="ABC_TRANSPORTER_2"/>
    <property type="match status" value="1"/>
</dbReference>
<evidence type="ECO:0000259" key="4">
    <source>
        <dbReference type="PROSITE" id="PS50893"/>
    </source>
</evidence>
<evidence type="ECO:0000256" key="1">
    <source>
        <dbReference type="ARBA" id="ARBA00022448"/>
    </source>
</evidence>
<organism evidence="5 6">
    <name type="scientific">Mycolicibacterium chitae</name>
    <name type="common">Mycobacterium chitae</name>
    <dbReference type="NCBI Taxonomy" id="1792"/>
    <lineage>
        <taxon>Bacteria</taxon>
        <taxon>Bacillati</taxon>
        <taxon>Actinomycetota</taxon>
        <taxon>Actinomycetes</taxon>
        <taxon>Mycobacteriales</taxon>
        <taxon>Mycobacteriaceae</taxon>
        <taxon>Mycolicibacterium</taxon>
    </lineage>
</organism>
<dbReference type="InterPro" id="IPR003439">
    <property type="entry name" value="ABC_transporter-like_ATP-bd"/>
</dbReference>
<dbReference type="Gene3D" id="3.40.50.300">
    <property type="entry name" value="P-loop containing nucleotide triphosphate hydrolases"/>
    <property type="match status" value="1"/>
</dbReference>
<protein>
    <submittedName>
        <fullName evidence="5">ABC transporter</fullName>
        <ecNumber evidence="5">3.6.3.-</ecNumber>
    </submittedName>
</protein>
<dbReference type="SUPFAM" id="SSF52540">
    <property type="entry name" value="P-loop containing nucleoside triphosphate hydrolases"/>
    <property type="match status" value="1"/>
</dbReference>
<dbReference type="PANTHER" id="PTHR42788:SF13">
    <property type="entry name" value="ALIPHATIC SULFONATES IMPORT ATP-BINDING PROTEIN SSUB"/>
    <property type="match status" value="1"/>
</dbReference>
<proteinExistence type="predicted"/>
<dbReference type="InterPro" id="IPR050166">
    <property type="entry name" value="ABC_transporter_ATP-bind"/>
</dbReference>
<evidence type="ECO:0000313" key="5">
    <source>
        <dbReference type="EMBL" id="VEG45368.1"/>
    </source>
</evidence>
<dbReference type="CDD" id="cd03293">
    <property type="entry name" value="ABC_NrtD_SsuB_transporters"/>
    <property type="match status" value="1"/>
</dbReference>
<evidence type="ECO:0000256" key="2">
    <source>
        <dbReference type="ARBA" id="ARBA00022741"/>
    </source>
</evidence>
<dbReference type="EC" id="3.6.3.-" evidence="5"/>
<dbReference type="InterPro" id="IPR003593">
    <property type="entry name" value="AAA+_ATPase"/>
</dbReference>
<gene>
    <name evidence="5" type="primary">cmpD_2</name>
    <name evidence="5" type="ORF">NCTC10485_00553</name>
</gene>
<dbReference type="InterPro" id="IPR027417">
    <property type="entry name" value="P-loop_NTPase"/>
</dbReference>
<dbReference type="Proteomes" id="UP000282551">
    <property type="component" value="Chromosome"/>
</dbReference>
<dbReference type="Pfam" id="PF00005">
    <property type="entry name" value="ABC_tran"/>
    <property type="match status" value="1"/>
</dbReference>
<sequence length="266" mass="29688">MREPRHAVPAVDFQGVGRTYGGGRTGLGEVVAVDHADLKIAPGEFVCVLGPSGCGKSTLLNMVAGLDAPSKGRVLFEGAEVKGVNTKVGYMPQESKLFPWLTAEKNIEFPLRARNVPGTERKQLVSAYLAKVGLKGFENAYPHQLSGGMQKRTSLARTLVYRPSLLLMDEPFSALDSQTKMVMHEELLQLWEQEKCTTLFITHDLVEAITLADRVVVMTRRPSRIAEIVDIPLSRPRDVYAIYEQAGFDEIYDHLLRLVKKEMRYE</sequence>
<name>A0A3S4RJ86_MYCCI</name>
<dbReference type="RefSeq" id="WP_163791985.1">
    <property type="nucleotide sequence ID" value="NZ_AP022604.1"/>
</dbReference>
<keyword evidence="3" id="KW-0067">ATP-binding</keyword>